<dbReference type="EMBL" id="CP041238">
    <property type="protein sequence ID" value="QLL62425.1"/>
    <property type="molecule type" value="Genomic_DNA"/>
</dbReference>
<dbReference type="AlphaFoldDB" id="A0A859QI10"/>
<organism evidence="1 2">
    <name type="scientific">Sinorhizobium mexicanum</name>
    <dbReference type="NCBI Taxonomy" id="375549"/>
    <lineage>
        <taxon>Bacteria</taxon>
        <taxon>Pseudomonadati</taxon>
        <taxon>Pseudomonadota</taxon>
        <taxon>Alphaproteobacteria</taxon>
        <taxon>Hyphomicrobiales</taxon>
        <taxon>Rhizobiaceae</taxon>
        <taxon>Sinorhizobium/Ensifer group</taxon>
        <taxon>Sinorhizobium</taxon>
    </lineage>
</organism>
<proteinExistence type="predicted"/>
<reference evidence="1 2" key="1">
    <citation type="submission" date="2019-06" db="EMBL/GenBank/DDBJ databases">
        <title>Complete genome sequence of Ensifer mexicanus ITTG R7 isolated from nodules of Acacia angustissima (Mill.) Kuntze.</title>
        <authorList>
            <person name="Rincon-Rosales R."/>
            <person name="Rogel M.A."/>
            <person name="Guerrero G."/>
            <person name="Rincon-Molina C.I."/>
            <person name="Lopez-Lopez A."/>
            <person name="Martinez-Romero E."/>
        </authorList>
    </citation>
    <scope>NUCLEOTIDE SEQUENCE [LARGE SCALE GENOMIC DNA]</scope>
    <source>
        <strain evidence="1 2">ITTG R7</strain>
    </source>
</reference>
<dbReference type="Proteomes" id="UP000510721">
    <property type="component" value="Chromosome"/>
</dbReference>
<accession>A0A859QI10</accession>
<sequence length="82" mass="9288">MVATAQTHKERWNNLNFYGILPLSDSGSETMQPLGALQRTRSSGSSKSRYRLAMHVTESVQRFWESAMHKAKDVKGVEYDAL</sequence>
<protein>
    <submittedName>
        <fullName evidence="1">Uncharacterized protein</fullName>
    </submittedName>
</protein>
<keyword evidence="2" id="KW-1185">Reference proteome</keyword>
<evidence type="ECO:0000313" key="1">
    <source>
        <dbReference type="EMBL" id="QLL62425.1"/>
    </source>
</evidence>
<dbReference type="RefSeq" id="WP_180938324.1">
    <property type="nucleotide sequence ID" value="NZ_CP041238.1"/>
</dbReference>
<evidence type="ECO:0000313" key="2">
    <source>
        <dbReference type="Proteomes" id="UP000510721"/>
    </source>
</evidence>
<name>A0A859QI10_9HYPH</name>
<gene>
    <name evidence="1" type="ORF">FKV68_13750</name>
</gene>
<dbReference type="KEGG" id="emx:FKV68_13750"/>